<evidence type="ECO:0000313" key="2">
    <source>
        <dbReference type="EMBL" id="MDK6028324.1"/>
    </source>
</evidence>
<dbReference type="InterPro" id="IPR003115">
    <property type="entry name" value="ParB_N"/>
</dbReference>
<dbReference type="SMART" id="SM00470">
    <property type="entry name" value="ParB"/>
    <property type="match status" value="1"/>
</dbReference>
<dbReference type="EMBL" id="JASNVW010000001">
    <property type="protein sequence ID" value="MDK6028324.1"/>
    <property type="molecule type" value="Genomic_DNA"/>
</dbReference>
<dbReference type="RefSeq" id="WP_285273290.1">
    <property type="nucleotide sequence ID" value="NZ_JASNVW010000001.1"/>
</dbReference>
<dbReference type="Gene3D" id="3.90.1530.10">
    <property type="entry name" value="Conserved hypothetical protein from pyrococcus furiosus pfu- 392566-001, ParB domain"/>
    <property type="match status" value="1"/>
</dbReference>
<name>A0ABD4Z6F8_9CREN</name>
<proteinExistence type="predicted"/>
<dbReference type="AlphaFoldDB" id="A0ABD4Z6F8"/>
<dbReference type="Proteomes" id="UP001529235">
    <property type="component" value="Unassembled WGS sequence"/>
</dbReference>
<gene>
    <name evidence="2" type="ORF">QPL79_02970</name>
</gene>
<sequence>MLDPVFINFLIRIFGRESIHNVVDPTKISLKTYLVPIDIIKPHEGFYNNLVSEVLEQIISWGYLKYPIIVDSRTMIVLDGHHRLEALKRLGLKYIPVFFIDYAESYVDLYPIRKEIPVSKIDVVKKVYVENSIYPPKTTRHFYIGISILPSYIPLKHLINENLSYLPILRDF</sequence>
<evidence type="ECO:0000259" key="1">
    <source>
        <dbReference type="SMART" id="SM00470"/>
    </source>
</evidence>
<dbReference type="SUPFAM" id="SSF110849">
    <property type="entry name" value="ParB/Sulfiredoxin"/>
    <property type="match status" value="1"/>
</dbReference>
<reference evidence="2 3" key="1">
    <citation type="submission" date="2023-05" db="EMBL/GenBank/DDBJ databases">
        <title>A new hyperthermophilic archaea 'Ignisphaera cupida' sp. nov. and description of the family 'Ignisphaeraceae' fam. nov.</title>
        <authorList>
            <person name="Podosokorskaya O.A."/>
            <person name="Elcheninov A.G."/>
            <person name="Klukina A."/>
            <person name="Merkel A.Y."/>
        </authorList>
    </citation>
    <scope>NUCLEOTIDE SEQUENCE [LARGE SCALE GENOMIC DNA]</scope>
    <source>
        <strain evidence="2 3">4213-co</strain>
    </source>
</reference>
<accession>A0ABD4Z6F8</accession>
<evidence type="ECO:0000313" key="3">
    <source>
        <dbReference type="Proteomes" id="UP001529235"/>
    </source>
</evidence>
<feature type="domain" description="ParB-like N-terminal" evidence="1">
    <location>
        <begin position="33"/>
        <end position="116"/>
    </location>
</feature>
<organism evidence="2 3">
    <name type="scientific">Ignisphaera cupida</name>
    <dbReference type="NCBI Taxonomy" id="3050454"/>
    <lineage>
        <taxon>Archaea</taxon>
        <taxon>Thermoproteota</taxon>
        <taxon>Thermoprotei</taxon>
        <taxon>Desulfurococcales</taxon>
        <taxon>Desulfurococcaceae</taxon>
        <taxon>Ignisphaera</taxon>
    </lineage>
</organism>
<protein>
    <submittedName>
        <fullName evidence="2">ParB N-terminal domain-containing protein</fullName>
    </submittedName>
</protein>
<comment type="caution">
    <text evidence="2">The sequence shown here is derived from an EMBL/GenBank/DDBJ whole genome shotgun (WGS) entry which is preliminary data.</text>
</comment>
<dbReference type="CDD" id="cd16400">
    <property type="entry name" value="ParB_Srx_like_nuclease"/>
    <property type="match status" value="1"/>
</dbReference>
<dbReference type="InterPro" id="IPR036086">
    <property type="entry name" value="ParB/Sulfiredoxin_sf"/>
</dbReference>
<keyword evidence="3" id="KW-1185">Reference proteome</keyword>